<reference evidence="2 3" key="1">
    <citation type="submission" date="2019-12" db="EMBL/GenBank/DDBJ databases">
        <authorList>
            <person name="Lee S.D."/>
        </authorList>
    </citation>
    <scope>NUCLEOTIDE SEQUENCE [LARGE SCALE GENOMIC DNA]</scope>
    <source>
        <strain evidence="2 3">GH3-10</strain>
    </source>
</reference>
<sequence length="274" mass="29815">MIQQEDGNRHGPSFAIHRAIRARHPAGDQQPLVRSGQRLFFISEGLIKMPRKKTTSQALVPTGGTKTYAIAGKKIKATQIFHVPERHPASDGPWQQEPDKLAWVDAATGLPCTILRQEDGVLGGYTGVGEDHPLFGFEVDAVPGALGICPHGGLDYAAPCEDGPAEITICHPIIADRKRPGRGKNSDDGSAHQPLWWFGFQCDRNHDLVPGRPINANDLGAENGRIYRDIAYVYSQTCRLARLLKAAVDGTSDSNTQLDPASPPPVGLDPERRR</sequence>
<proteinExistence type="predicted"/>
<dbReference type="RefSeq" id="WP_160484567.1">
    <property type="nucleotide sequence ID" value="NZ_WUBR01000001.1"/>
</dbReference>
<gene>
    <name evidence="2" type="ORF">GRF63_03420</name>
</gene>
<comment type="caution">
    <text evidence="2">The sequence shown here is derived from an EMBL/GenBank/DDBJ whole genome shotgun (WGS) entry which is preliminary data.</text>
</comment>
<dbReference type="Proteomes" id="UP000461409">
    <property type="component" value="Unassembled WGS sequence"/>
</dbReference>
<name>A0A844XBE6_9SPHN</name>
<evidence type="ECO:0000313" key="2">
    <source>
        <dbReference type="EMBL" id="MWV26948.1"/>
    </source>
</evidence>
<reference evidence="2 3" key="2">
    <citation type="submission" date="2020-02" db="EMBL/GenBank/DDBJ databases">
        <title>Erythrobacter dongmakensis sp. nov., isolated from a tidal mudflat.</title>
        <authorList>
            <person name="Kim I.S."/>
        </authorList>
    </citation>
    <scope>NUCLEOTIDE SEQUENCE [LARGE SCALE GENOMIC DNA]</scope>
    <source>
        <strain evidence="2 3">GH3-10</strain>
    </source>
</reference>
<protein>
    <submittedName>
        <fullName evidence="2">Uncharacterized protein</fullName>
    </submittedName>
</protein>
<evidence type="ECO:0000256" key="1">
    <source>
        <dbReference type="SAM" id="MobiDB-lite"/>
    </source>
</evidence>
<keyword evidence="3" id="KW-1185">Reference proteome</keyword>
<dbReference type="AlphaFoldDB" id="A0A844XBE6"/>
<dbReference type="EMBL" id="WUBR01000001">
    <property type="protein sequence ID" value="MWV26948.1"/>
    <property type="molecule type" value="Genomic_DNA"/>
</dbReference>
<evidence type="ECO:0000313" key="3">
    <source>
        <dbReference type="Proteomes" id="UP000461409"/>
    </source>
</evidence>
<organism evidence="2 3">
    <name type="scientific">Aurantiacibacter rhizosphaerae</name>
    <dbReference type="NCBI Taxonomy" id="2691582"/>
    <lineage>
        <taxon>Bacteria</taxon>
        <taxon>Pseudomonadati</taxon>
        <taxon>Pseudomonadota</taxon>
        <taxon>Alphaproteobacteria</taxon>
        <taxon>Sphingomonadales</taxon>
        <taxon>Erythrobacteraceae</taxon>
        <taxon>Aurantiacibacter</taxon>
    </lineage>
</organism>
<feature type="region of interest" description="Disordered" evidence="1">
    <location>
        <begin position="251"/>
        <end position="274"/>
    </location>
</feature>
<accession>A0A844XBE6</accession>